<evidence type="ECO:0000256" key="1">
    <source>
        <dbReference type="ARBA" id="ARBA00010926"/>
    </source>
</evidence>
<dbReference type="Gene3D" id="6.20.250.60">
    <property type="match status" value="1"/>
</dbReference>
<feature type="region of interest" description="Disordered" evidence="2">
    <location>
        <begin position="190"/>
        <end position="223"/>
    </location>
</feature>
<dbReference type="InterPro" id="IPR006828">
    <property type="entry name" value="ASC_dom"/>
</dbReference>
<dbReference type="OrthoDB" id="531008at2759"/>
<dbReference type="SMART" id="SM01010">
    <property type="entry name" value="AMPKBI"/>
    <property type="match status" value="1"/>
</dbReference>
<evidence type="ECO:0000259" key="3">
    <source>
        <dbReference type="SMART" id="SM01010"/>
    </source>
</evidence>
<dbReference type="GO" id="GO:0016301">
    <property type="term" value="F:kinase activity"/>
    <property type="evidence" value="ECO:0007669"/>
    <property type="project" value="UniProtKB-KW"/>
</dbReference>
<dbReference type="InterPro" id="IPR013783">
    <property type="entry name" value="Ig-like_fold"/>
</dbReference>
<name>A0A2P5BB83_PARAD</name>
<dbReference type="InterPro" id="IPR014756">
    <property type="entry name" value="Ig_E-set"/>
</dbReference>
<accession>A0A2P5BB83</accession>
<feature type="domain" description="Association with the SNF1 complex (ASC)" evidence="3">
    <location>
        <begin position="195"/>
        <end position="286"/>
    </location>
</feature>
<proteinExistence type="inferred from homology"/>
<feature type="compositionally biased region" description="Acidic residues" evidence="2">
    <location>
        <begin position="23"/>
        <end position="32"/>
    </location>
</feature>
<sequence>MVMGNARGGKDGEGPSGTKNFEDSYDGCVESEPDGVYSESMAMAGSSTPSQGGFQPYPLFTPHHNRVIPQQRPDLLIQAQNPAFLQHSMPNHVVSNENLTRVKLSWNCGGNQVAVTGSWDNWETREILQDTGNGFFVMKTLPRGEYQYLFIVDGNLRCAPDLPWVFDGPGNAYNVLDLQEYDSELPESLSEFRSLPSPPSSYDSQCLNEDDFSRPPPETPTQLQSTILNNEAPSSYDSQQPLLPEPQHSELNHLYIQNHPEGQFVALGSTRRFRQKYVTMVVYKPLRRTN</sequence>
<evidence type="ECO:0000256" key="2">
    <source>
        <dbReference type="SAM" id="MobiDB-lite"/>
    </source>
</evidence>
<dbReference type="InterPro" id="IPR037256">
    <property type="entry name" value="ASC_dom_sf"/>
</dbReference>
<comment type="caution">
    <text evidence="4">The sequence shown here is derived from an EMBL/GenBank/DDBJ whole genome shotgun (WGS) entry which is preliminary data.</text>
</comment>
<feature type="region of interest" description="Disordered" evidence="2">
    <location>
        <begin position="1"/>
        <end position="32"/>
    </location>
</feature>
<organism evidence="4 5">
    <name type="scientific">Parasponia andersonii</name>
    <name type="common">Sponia andersonii</name>
    <dbReference type="NCBI Taxonomy" id="3476"/>
    <lineage>
        <taxon>Eukaryota</taxon>
        <taxon>Viridiplantae</taxon>
        <taxon>Streptophyta</taxon>
        <taxon>Embryophyta</taxon>
        <taxon>Tracheophyta</taxon>
        <taxon>Spermatophyta</taxon>
        <taxon>Magnoliopsida</taxon>
        <taxon>eudicotyledons</taxon>
        <taxon>Gunneridae</taxon>
        <taxon>Pentapetalae</taxon>
        <taxon>rosids</taxon>
        <taxon>fabids</taxon>
        <taxon>Rosales</taxon>
        <taxon>Cannabaceae</taxon>
        <taxon>Parasponia</taxon>
    </lineage>
</organism>
<dbReference type="InterPro" id="IPR032640">
    <property type="entry name" value="AMPK1_CBM"/>
</dbReference>
<dbReference type="Gene3D" id="2.60.40.10">
    <property type="entry name" value="Immunoglobulins"/>
    <property type="match status" value="1"/>
</dbReference>
<evidence type="ECO:0000313" key="5">
    <source>
        <dbReference type="Proteomes" id="UP000237105"/>
    </source>
</evidence>
<dbReference type="AlphaFoldDB" id="A0A2P5BB83"/>
<dbReference type="Proteomes" id="UP000237105">
    <property type="component" value="Unassembled WGS sequence"/>
</dbReference>
<keyword evidence="4" id="KW-0418">Kinase</keyword>
<dbReference type="Pfam" id="PF04739">
    <property type="entry name" value="AMPKBI"/>
    <property type="match status" value="1"/>
</dbReference>
<dbReference type="CDD" id="cd02859">
    <property type="entry name" value="E_set_AMPKbeta_like_N"/>
    <property type="match status" value="1"/>
</dbReference>
<evidence type="ECO:0000313" key="4">
    <source>
        <dbReference type="EMBL" id="PON46038.1"/>
    </source>
</evidence>
<dbReference type="SUPFAM" id="SSF160219">
    <property type="entry name" value="AMPKBI-like"/>
    <property type="match status" value="1"/>
</dbReference>
<dbReference type="STRING" id="3476.A0A2P5BB83"/>
<reference evidence="5" key="1">
    <citation type="submission" date="2016-06" db="EMBL/GenBank/DDBJ databases">
        <title>Parallel loss of symbiosis genes in relatives of nitrogen-fixing non-legume Parasponia.</title>
        <authorList>
            <person name="Van Velzen R."/>
            <person name="Holmer R."/>
            <person name="Bu F."/>
            <person name="Rutten L."/>
            <person name="Van Zeijl A."/>
            <person name="Liu W."/>
            <person name="Santuari L."/>
            <person name="Cao Q."/>
            <person name="Sharma T."/>
            <person name="Shen D."/>
            <person name="Roswanjaya Y."/>
            <person name="Wardhani T."/>
            <person name="Kalhor M.S."/>
            <person name="Jansen J."/>
            <person name="Van den Hoogen J."/>
            <person name="Gungor B."/>
            <person name="Hartog M."/>
            <person name="Hontelez J."/>
            <person name="Verver J."/>
            <person name="Yang W.-C."/>
            <person name="Schijlen E."/>
            <person name="Repin R."/>
            <person name="Schilthuizen M."/>
            <person name="Schranz E."/>
            <person name="Heidstra R."/>
            <person name="Miyata K."/>
            <person name="Fedorova E."/>
            <person name="Kohlen W."/>
            <person name="Bisseling T."/>
            <person name="Smit S."/>
            <person name="Geurts R."/>
        </authorList>
    </citation>
    <scope>NUCLEOTIDE SEQUENCE [LARGE SCALE GENOMIC DNA]</scope>
    <source>
        <strain evidence="5">cv. WU1-14</strain>
    </source>
</reference>
<dbReference type="SUPFAM" id="SSF81296">
    <property type="entry name" value="E set domains"/>
    <property type="match status" value="1"/>
</dbReference>
<keyword evidence="4" id="KW-0808">Transferase</keyword>
<dbReference type="GO" id="GO:0009507">
    <property type="term" value="C:chloroplast"/>
    <property type="evidence" value="ECO:0007669"/>
    <property type="project" value="UniProtKB-ARBA"/>
</dbReference>
<comment type="similarity">
    <text evidence="1">Belongs to the 5'-AMP-activated protein kinase beta subunit family.</text>
</comment>
<keyword evidence="5" id="KW-1185">Reference proteome</keyword>
<protein>
    <submittedName>
        <fullName evidence="4">AMP-activated protein kinase</fullName>
    </submittedName>
</protein>
<dbReference type="EMBL" id="JXTB01000319">
    <property type="protein sequence ID" value="PON46038.1"/>
    <property type="molecule type" value="Genomic_DNA"/>
</dbReference>
<dbReference type="InterPro" id="IPR043554">
    <property type="entry name" value="KINB"/>
</dbReference>
<dbReference type="PANTHER" id="PTHR46316">
    <property type="entry name" value="SNF1-RELATED PROTEIN KINASE REGULATORY SUBUNIT BETA-1"/>
    <property type="match status" value="1"/>
</dbReference>
<dbReference type="PANTHER" id="PTHR46316:SF6">
    <property type="entry name" value="ASSOCIATION WITH THE SNF1 COMPLEX (ASC) DOMAIN-CONTAINING PROTEIN"/>
    <property type="match status" value="1"/>
</dbReference>
<gene>
    <name evidence="4" type="ORF">PanWU01x14_254580</name>
</gene>
<dbReference type="Pfam" id="PF16561">
    <property type="entry name" value="AMPK1_CBM"/>
    <property type="match status" value="1"/>
</dbReference>